<reference evidence="2" key="1">
    <citation type="journal article" date="2020" name="Microb. Genom.">
        <title>Genetic diversity of clinical and environmental Mucorales isolates obtained from an investigation of mucormycosis cases among solid organ transplant recipients.</title>
        <authorList>
            <person name="Nguyen M.H."/>
            <person name="Kaul D."/>
            <person name="Muto C."/>
            <person name="Cheng S.J."/>
            <person name="Richter R.A."/>
            <person name="Bruno V.M."/>
            <person name="Liu G."/>
            <person name="Beyhan S."/>
            <person name="Sundermann A.J."/>
            <person name="Mounaud S."/>
            <person name="Pasculle A.W."/>
            <person name="Nierman W.C."/>
            <person name="Driscoll E."/>
            <person name="Cumbie R."/>
            <person name="Clancy C.J."/>
            <person name="Dupont C.L."/>
        </authorList>
    </citation>
    <scope>NUCLEOTIDE SEQUENCE</scope>
    <source>
        <strain evidence="2">GL11</strain>
    </source>
</reference>
<evidence type="ECO:0000256" key="1">
    <source>
        <dbReference type="SAM" id="MobiDB-lite"/>
    </source>
</evidence>
<comment type="caution">
    <text evidence="2">The sequence shown here is derived from an EMBL/GenBank/DDBJ whole genome shotgun (WGS) entry which is preliminary data.</text>
</comment>
<gene>
    <name evidence="2" type="ORF">G6F64_012076</name>
</gene>
<feature type="compositionally biased region" description="Polar residues" evidence="1">
    <location>
        <begin position="269"/>
        <end position="290"/>
    </location>
</feature>
<name>A0A9P7BLS2_RHIOR</name>
<feature type="region of interest" description="Disordered" evidence="1">
    <location>
        <begin position="232"/>
        <end position="290"/>
    </location>
</feature>
<dbReference type="EMBL" id="JAANQT010003352">
    <property type="protein sequence ID" value="KAG1301130.1"/>
    <property type="molecule type" value="Genomic_DNA"/>
</dbReference>
<dbReference type="AlphaFoldDB" id="A0A9P7BLS2"/>
<organism evidence="2 3">
    <name type="scientific">Rhizopus oryzae</name>
    <name type="common">Mucormycosis agent</name>
    <name type="synonym">Rhizopus arrhizus var. delemar</name>
    <dbReference type="NCBI Taxonomy" id="64495"/>
    <lineage>
        <taxon>Eukaryota</taxon>
        <taxon>Fungi</taxon>
        <taxon>Fungi incertae sedis</taxon>
        <taxon>Mucoromycota</taxon>
        <taxon>Mucoromycotina</taxon>
        <taxon>Mucoromycetes</taxon>
        <taxon>Mucorales</taxon>
        <taxon>Mucorineae</taxon>
        <taxon>Rhizopodaceae</taxon>
        <taxon>Rhizopus</taxon>
    </lineage>
</organism>
<keyword evidence="3" id="KW-1185">Reference proteome</keyword>
<feature type="compositionally biased region" description="Basic residues" evidence="1">
    <location>
        <begin position="252"/>
        <end position="268"/>
    </location>
</feature>
<dbReference type="Proteomes" id="UP000716291">
    <property type="component" value="Unassembled WGS sequence"/>
</dbReference>
<dbReference type="OrthoDB" id="2272201at2759"/>
<evidence type="ECO:0000313" key="2">
    <source>
        <dbReference type="EMBL" id="KAG1301130.1"/>
    </source>
</evidence>
<accession>A0A9P7BLS2</accession>
<proteinExistence type="predicted"/>
<protein>
    <submittedName>
        <fullName evidence="2">Uncharacterized protein</fullName>
    </submittedName>
</protein>
<evidence type="ECO:0000313" key="3">
    <source>
        <dbReference type="Proteomes" id="UP000716291"/>
    </source>
</evidence>
<sequence>MLSGSKKFQKRKNRVSPEQENVSLYDLANLVKRLSVQVDDLVVESNQQKKLIVEQQQQQQHQPPSPAPAAQLFHFQPHPITVDPWASHVPQNYGALLQRLEDMDGLQRYSSECCSSVTSISTADGVPWPKPLEPFRSTSSDPNELLDQQYTHWCTLMRCLPLMDPVTSVHVKTVGLYAMREILKIKANQKRENCHYHSSKTTLRDSMSWGMPPSETLPMVCMNQFEIPAPPLPPKEAHTATTPTPCMSPASHHQKNRFQRWIKQKTSNKKIYTPSTQSPTLNKSGGSWLL</sequence>